<dbReference type="InterPro" id="IPR029493">
    <property type="entry name" value="RecD2-like_HHH"/>
</dbReference>
<keyword evidence="3" id="KW-0238">DNA-binding</keyword>
<protein>
    <recommendedName>
        <fullName evidence="3">ATP-dependent RecD2 DNA helicase</fullName>
        <ecNumber evidence="3">5.6.2.3</ecNumber>
    </recommendedName>
    <alternativeName>
        <fullName evidence="3">DNA 5'-3' helicase subunit RecD2</fullName>
    </alternativeName>
</protein>
<dbReference type="CDD" id="cd18809">
    <property type="entry name" value="SF1_C_RecD"/>
    <property type="match status" value="1"/>
</dbReference>
<dbReference type="Gene3D" id="2.30.30.940">
    <property type="match status" value="1"/>
</dbReference>
<dbReference type="EMBL" id="CP058649">
    <property type="protein sequence ID" value="QUI21446.1"/>
    <property type="molecule type" value="Genomic_DNA"/>
</dbReference>
<dbReference type="Pfam" id="PF23139">
    <property type="entry name" value="OB_YrrC"/>
    <property type="match status" value="1"/>
</dbReference>
<dbReference type="AlphaFoldDB" id="A0A8J8SFC4"/>
<keyword evidence="3" id="KW-0378">Hydrolase</keyword>
<evidence type="ECO:0000256" key="1">
    <source>
        <dbReference type="ARBA" id="ARBA00022741"/>
    </source>
</evidence>
<dbReference type="SMART" id="SM00382">
    <property type="entry name" value="AAA"/>
    <property type="match status" value="1"/>
</dbReference>
<dbReference type="InterPro" id="IPR041451">
    <property type="entry name" value="RecD2_SH13"/>
</dbReference>
<evidence type="ECO:0000256" key="3">
    <source>
        <dbReference type="HAMAP-Rule" id="MF_01488"/>
    </source>
</evidence>
<dbReference type="GO" id="GO:0003677">
    <property type="term" value="F:DNA binding"/>
    <property type="evidence" value="ECO:0007669"/>
    <property type="project" value="UniProtKB-UniRule"/>
</dbReference>
<dbReference type="Proteomes" id="UP000683246">
    <property type="component" value="Chromosome"/>
</dbReference>
<dbReference type="Gene3D" id="1.10.150.20">
    <property type="entry name" value="5' to 3' exonuclease, C-terminal subdomain"/>
    <property type="match status" value="1"/>
</dbReference>
<dbReference type="InterPro" id="IPR027785">
    <property type="entry name" value="UvrD-like_helicase_C"/>
</dbReference>
<dbReference type="EC" id="5.6.2.3" evidence="3"/>
<keyword evidence="6" id="KW-1185">Reference proteome</keyword>
<dbReference type="PANTHER" id="PTHR43788:SF6">
    <property type="entry name" value="DNA HELICASE B"/>
    <property type="match status" value="1"/>
</dbReference>
<organism evidence="5 6">
    <name type="scientific">Vallitalea pronyensis</name>
    <dbReference type="NCBI Taxonomy" id="1348613"/>
    <lineage>
        <taxon>Bacteria</taxon>
        <taxon>Bacillati</taxon>
        <taxon>Bacillota</taxon>
        <taxon>Clostridia</taxon>
        <taxon>Lachnospirales</taxon>
        <taxon>Vallitaleaceae</taxon>
        <taxon>Vallitalea</taxon>
    </lineage>
</organism>
<gene>
    <name evidence="3" type="primary">recD2</name>
    <name evidence="5" type="ORF">HZI73_03715</name>
</gene>
<dbReference type="Gene3D" id="3.40.50.300">
    <property type="entry name" value="P-loop containing nucleotide triphosphate hydrolases"/>
    <property type="match status" value="2"/>
</dbReference>
<evidence type="ECO:0000313" key="6">
    <source>
        <dbReference type="Proteomes" id="UP000683246"/>
    </source>
</evidence>
<dbReference type="SUPFAM" id="SSF52540">
    <property type="entry name" value="P-loop containing nucleoside triphosphate hydrolases"/>
    <property type="match status" value="1"/>
</dbReference>
<evidence type="ECO:0000259" key="4">
    <source>
        <dbReference type="SMART" id="SM00382"/>
    </source>
</evidence>
<keyword evidence="3 5" id="KW-0347">Helicase</keyword>
<dbReference type="InterPro" id="IPR003593">
    <property type="entry name" value="AAA+_ATPase"/>
</dbReference>
<dbReference type="GO" id="GO:0043139">
    <property type="term" value="F:5'-3' DNA helicase activity"/>
    <property type="evidence" value="ECO:0007669"/>
    <property type="project" value="UniProtKB-UniRule"/>
</dbReference>
<dbReference type="PANTHER" id="PTHR43788">
    <property type="entry name" value="DNA2/NAM7 HELICASE FAMILY MEMBER"/>
    <property type="match status" value="1"/>
</dbReference>
<feature type="domain" description="AAA+ ATPase" evidence="4">
    <location>
        <begin position="334"/>
        <end position="481"/>
    </location>
</feature>
<dbReference type="RefSeq" id="WP_212696916.1">
    <property type="nucleotide sequence ID" value="NZ_CP058649.1"/>
</dbReference>
<dbReference type="GO" id="GO:0005524">
    <property type="term" value="F:ATP binding"/>
    <property type="evidence" value="ECO:0007669"/>
    <property type="project" value="UniProtKB-UniRule"/>
</dbReference>
<sequence>MENQEVIEGIVEEIIYRNDNNGYCVCVVALEDDDVTCVGTMVGVSEGEQLRAVGTYVKHHTYGHQFQIESYQSFIPKDRHAVLRYLSSGAIKGIGPGLAKRIVKKFGDDAFRIIEEEPETLATVKGISEKKAQEVAMVFYEQREMRKNIIFLQEYGISLTYAIKIHNRYKERTMDVISNNPYKLAEDIFGIGFKMADDIALNMGVDKFSIHRIKAGLMFILNRATTEGHVYVPRDELIEKAEAMLDAAYELLDQALLEMQIEKSVISKIVDEEVITYSMTYYHVELNVARKLYDLSGYDYDLPEDTEKEIEAIEKDSDIYFDAYQREAIKEGLTNGVLIVTGGPGTGKTTTINSMIDLLEKQGLDVLLAAPTGRAAKRMTEATGRQAQTIHRLLEISFMKEDDRNNRFEKNEDNPLECDVLIVDEVSMVDVVLMNSLLKAVIPGTRLILVGDKDQLPSVGPGNVLKDMIESDRIKVVKLEKVFRQARESAIVMNAHLINKGEHVDLTNRKSDFFYIKRATTGGILDEIKTLIKTRLPKFAKCSAYEGIQVLAPMRKGILGIENLNKELQATLNPPHKDKNEREFRSMIFREGDKVMQIKNNYNLAWQIKNSYQYTIDEGLGVFNGDIGKIIEINAYSNKVKVQFEDNKVVQYEYAGLEELELAYAVTIHKSQGSEYPVVVIPLLTGPSMLLIRNLLYTAVTRAKKYVVIVGLDSTIYQMIDNDKEIERYTTLKLRIQEIFDTMAEVQVIE</sequence>
<dbReference type="InterPro" id="IPR006345">
    <property type="entry name" value="RecD2"/>
</dbReference>
<dbReference type="GO" id="GO:0006310">
    <property type="term" value="P:DNA recombination"/>
    <property type="evidence" value="ECO:0007669"/>
    <property type="project" value="InterPro"/>
</dbReference>
<dbReference type="Pfam" id="PF13538">
    <property type="entry name" value="UvrD_C_2"/>
    <property type="match status" value="1"/>
</dbReference>
<feature type="binding site" evidence="3">
    <location>
        <begin position="345"/>
        <end position="349"/>
    </location>
    <ligand>
        <name>ATP</name>
        <dbReference type="ChEBI" id="CHEBI:30616"/>
    </ligand>
</feature>
<dbReference type="InterPro" id="IPR050534">
    <property type="entry name" value="Coronavir_polyprotein_1ab"/>
</dbReference>
<comment type="function">
    <text evidence="3">DNA-dependent ATPase and ATP-dependent 5'-3' DNA helicase. Has no activity on blunt DNA or DNA with 3'-overhangs, requires at least 10 bases of 5'-ssDNA for helicase activity.</text>
</comment>
<reference evidence="5" key="1">
    <citation type="submission" date="2020-07" db="EMBL/GenBank/DDBJ databases">
        <title>Vallitalea pronyensis genome.</title>
        <authorList>
            <person name="Postec A."/>
        </authorList>
    </citation>
    <scope>NUCLEOTIDE SEQUENCE</scope>
    <source>
        <strain evidence="5">FatNI3</strain>
    </source>
</reference>
<dbReference type="Pfam" id="PF13245">
    <property type="entry name" value="AAA_19"/>
    <property type="match status" value="1"/>
</dbReference>
<keyword evidence="1 3" id="KW-0547">Nucleotide-binding</keyword>
<dbReference type="Pfam" id="PF14490">
    <property type="entry name" value="HHH_RecD2"/>
    <property type="match status" value="1"/>
</dbReference>
<dbReference type="GO" id="GO:0009338">
    <property type="term" value="C:exodeoxyribonuclease V complex"/>
    <property type="evidence" value="ECO:0007669"/>
    <property type="project" value="TreeGrafter"/>
</dbReference>
<dbReference type="InterPro" id="IPR010994">
    <property type="entry name" value="RuvA_2-like"/>
</dbReference>
<dbReference type="GO" id="GO:0017116">
    <property type="term" value="F:single-stranded DNA helicase activity"/>
    <property type="evidence" value="ECO:0007669"/>
    <property type="project" value="TreeGrafter"/>
</dbReference>
<dbReference type="KEGG" id="vpy:HZI73_03715"/>
<comment type="similarity">
    <text evidence="3">Belongs to the RecD family. RecD2 subfamily.</text>
</comment>
<proteinExistence type="inferred from homology"/>
<accession>A0A8J8SFC4</accession>
<dbReference type="NCBIfam" id="TIGR01448">
    <property type="entry name" value="recD_rel"/>
    <property type="match status" value="1"/>
</dbReference>
<dbReference type="SUPFAM" id="SSF47781">
    <property type="entry name" value="RuvA domain 2-like"/>
    <property type="match status" value="1"/>
</dbReference>
<dbReference type="Pfam" id="PF14520">
    <property type="entry name" value="HHH_5"/>
    <property type="match status" value="1"/>
</dbReference>
<dbReference type="GO" id="GO:0016787">
    <property type="term" value="F:hydrolase activity"/>
    <property type="evidence" value="ECO:0007669"/>
    <property type="project" value="UniProtKB-KW"/>
</dbReference>
<dbReference type="Gene3D" id="1.10.10.2220">
    <property type="match status" value="1"/>
</dbReference>
<evidence type="ECO:0000256" key="2">
    <source>
        <dbReference type="ARBA" id="ARBA00022840"/>
    </source>
</evidence>
<dbReference type="CDD" id="cd17933">
    <property type="entry name" value="DEXSc_RecD-like"/>
    <property type="match status" value="1"/>
</dbReference>
<evidence type="ECO:0000313" key="5">
    <source>
        <dbReference type="EMBL" id="QUI21446.1"/>
    </source>
</evidence>
<name>A0A8J8SFC4_9FIRM</name>
<dbReference type="InterPro" id="IPR027417">
    <property type="entry name" value="P-loop_NTPase"/>
</dbReference>
<comment type="catalytic activity">
    <reaction evidence="3">
        <text>ATP + H2O = ADP + phosphate + H(+)</text>
        <dbReference type="Rhea" id="RHEA:13065"/>
        <dbReference type="ChEBI" id="CHEBI:15377"/>
        <dbReference type="ChEBI" id="CHEBI:15378"/>
        <dbReference type="ChEBI" id="CHEBI:30616"/>
        <dbReference type="ChEBI" id="CHEBI:43474"/>
        <dbReference type="ChEBI" id="CHEBI:456216"/>
        <dbReference type="EC" id="5.6.2.3"/>
    </reaction>
</comment>
<dbReference type="HAMAP" id="MF_01488">
    <property type="entry name" value="RecD2"/>
    <property type="match status" value="1"/>
</dbReference>
<keyword evidence="3" id="KW-0413">Isomerase</keyword>
<keyword evidence="2 3" id="KW-0067">ATP-binding</keyword>
<dbReference type="Pfam" id="PF18335">
    <property type="entry name" value="SH3_13"/>
    <property type="match status" value="1"/>
</dbReference>
<dbReference type="InterPro" id="IPR055446">
    <property type="entry name" value="RecD2_N_OB"/>
</dbReference>